<dbReference type="AlphaFoldDB" id="A0A318SNS9"/>
<evidence type="ECO:0000313" key="1">
    <source>
        <dbReference type="EMBL" id="PYE82265.1"/>
    </source>
</evidence>
<proteinExistence type="predicted"/>
<dbReference type="InterPro" id="IPR012292">
    <property type="entry name" value="Globin/Proto"/>
</dbReference>
<dbReference type="GO" id="GO:0020037">
    <property type="term" value="F:heme binding"/>
    <property type="evidence" value="ECO:0007669"/>
    <property type="project" value="InterPro"/>
</dbReference>
<dbReference type="CDD" id="cd08916">
    <property type="entry name" value="TrHb3_P"/>
    <property type="match status" value="1"/>
</dbReference>
<sequence length="144" mass="15961">MTQPPEPPRGTPPPPRFDVTPEEIARVVACFYERVRAHPGLGPVFAAHVTDWPAHEAKIAAFWRNAILFEQGYSGNPLAVHRRAGDVRPGMFMPWLAMFDATLAQELPQETAQAWSALAHRIGQGLRYGVTERQVLPGGVPKLF</sequence>
<name>A0A318SNS9_9RHOB</name>
<dbReference type="OrthoDB" id="25954at2"/>
<dbReference type="InterPro" id="IPR009050">
    <property type="entry name" value="Globin-like_sf"/>
</dbReference>
<protein>
    <submittedName>
        <fullName evidence="1">Hemoglobin</fullName>
    </submittedName>
</protein>
<dbReference type="Proteomes" id="UP000248311">
    <property type="component" value="Unassembled WGS sequence"/>
</dbReference>
<dbReference type="GO" id="GO:0019825">
    <property type="term" value="F:oxygen binding"/>
    <property type="evidence" value="ECO:0007669"/>
    <property type="project" value="InterPro"/>
</dbReference>
<dbReference type="RefSeq" id="WP_110814885.1">
    <property type="nucleotide sequence ID" value="NZ_QJTE01000004.1"/>
</dbReference>
<dbReference type="Gene3D" id="1.10.490.10">
    <property type="entry name" value="Globins"/>
    <property type="match status" value="1"/>
</dbReference>
<dbReference type="SUPFAM" id="SSF46458">
    <property type="entry name" value="Globin-like"/>
    <property type="match status" value="1"/>
</dbReference>
<gene>
    <name evidence="1" type="ORF">DFP88_10417</name>
</gene>
<keyword evidence="2" id="KW-1185">Reference proteome</keyword>
<comment type="caution">
    <text evidence="1">The sequence shown here is derived from an EMBL/GenBank/DDBJ whole genome shotgun (WGS) entry which is preliminary data.</text>
</comment>
<dbReference type="EMBL" id="QJTE01000004">
    <property type="protein sequence ID" value="PYE82265.1"/>
    <property type="molecule type" value="Genomic_DNA"/>
</dbReference>
<evidence type="ECO:0000313" key="2">
    <source>
        <dbReference type="Proteomes" id="UP000248311"/>
    </source>
</evidence>
<accession>A0A318SNS9</accession>
<organism evidence="1 2">
    <name type="scientific">Pseudoroseicyclus aestuarii</name>
    <dbReference type="NCBI Taxonomy" id="1795041"/>
    <lineage>
        <taxon>Bacteria</taxon>
        <taxon>Pseudomonadati</taxon>
        <taxon>Pseudomonadota</taxon>
        <taxon>Alphaproteobacteria</taxon>
        <taxon>Rhodobacterales</taxon>
        <taxon>Paracoccaceae</taxon>
        <taxon>Pseudoroseicyclus</taxon>
    </lineage>
</organism>
<reference evidence="1 2" key="1">
    <citation type="submission" date="2018-06" db="EMBL/GenBank/DDBJ databases">
        <title>Genomic Encyclopedia of Type Strains, Phase III (KMG-III): the genomes of soil and plant-associated and newly described type strains.</title>
        <authorList>
            <person name="Whitman W."/>
        </authorList>
    </citation>
    <scope>NUCLEOTIDE SEQUENCE [LARGE SCALE GENOMIC DNA]</scope>
    <source>
        <strain evidence="1 2">CECT 9025</strain>
    </source>
</reference>